<gene>
    <name evidence="2" type="ORF">H9977_09640</name>
</gene>
<evidence type="ECO:0000313" key="3">
    <source>
        <dbReference type="Proteomes" id="UP000886740"/>
    </source>
</evidence>
<accession>A0A9D1XA69</accession>
<dbReference type="SUPFAM" id="SSF53448">
    <property type="entry name" value="Nucleotide-diphospho-sugar transferases"/>
    <property type="match status" value="1"/>
</dbReference>
<dbReference type="InterPro" id="IPR050834">
    <property type="entry name" value="Glycosyltransf_2"/>
</dbReference>
<feature type="domain" description="Glycosyltransferase 2-like" evidence="1">
    <location>
        <begin position="247"/>
        <end position="369"/>
    </location>
</feature>
<sequence>MKSISCFLPYQDDTATRSTVRQLTCSPLVEKIYLLVPADKKEPQIPSCASIRTNDLWSSETIRTIAEHSTTEFILIYTQGDALKLGPFALDRLATLASETNAGLLYADYQETKGEKTEPHPLIDYQEGSLRDDFNFGALLLYRAEALIEAITRAHEQYRFAGLYDLRLKVSQSWPITHVSEYLYTIVENDLRTSGEKLFDYVDPKNRAVQIEMEAACTEHLRQVDAYLPPVTREIEFEGTDFSREASVIIPVRNRVRTIEDAIRSALRQATDFNYNVIVVDNHSTDGTTEKIAALAKEDPRLLHLLPERNDLGIGGCWNLAIHHPECGRFAVQLDSDDVYSDEHTLSRVISTFRSEHCAMVIGSYRMTNFQMETLPPGVIDHREWTAENGHNNALRINGLGAPRAFYTPLLRQLNLPNTSYGEDYAIGLRLCREYKIGRIYDVLYLCRRWEDNSDAALDTRRMNDHNLYKDKIRTWELQARILLNKRKA</sequence>
<dbReference type="Proteomes" id="UP000886740">
    <property type="component" value="Unassembled WGS sequence"/>
</dbReference>
<evidence type="ECO:0000259" key="1">
    <source>
        <dbReference type="Pfam" id="PF00535"/>
    </source>
</evidence>
<proteinExistence type="predicted"/>
<name>A0A9D1XA69_9BACT</name>
<dbReference type="PANTHER" id="PTHR43685:SF2">
    <property type="entry name" value="GLYCOSYLTRANSFERASE 2-LIKE DOMAIN-CONTAINING PROTEIN"/>
    <property type="match status" value="1"/>
</dbReference>
<organism evidence="2 3">
    <name type="scientific">Candidatus Parabacteroides intestinipullorum</name>
    <dbReference type="NCBI Taxonomy" id="2838723"/>
    <lineage>
        <taxon>Bacteria</taxon>
        <taxon>Pseudomonadati</taxon>
        <taxon>Bacteroidota</taxon>
        <taxon>Bacteroidia</taxon>
        <taxon>Bacteroidales</taxon>
        <taxon>Tannerellaceae</taxon>
        <taxon>Parabacteroides</taxon>
    </lineage>
</organism>
<dbReference type="CDD" id="cd00761">
    <property type="entry name" value="Glyco_tranf_GTA_type"/>
    <property type="match status" value="1"/>
</dbReference>
<dbReference type="EMBL" id="DXEL01000067">
    <property type="protein sequence ID" value="HIX75277.1"/>
    <property type="molecule type" value="Genomic_DNA"/>
</dbReference>
<dbReference type="Pfam" id="PF00535">
    <property type="entry name" value="Glycos_transf_2"/>
    <property type="match status" value="1"/>
</dbReference>
<reference evidence="2" key="2">
    <citation type="submission" date="2021-04" db="EMBL/GenBank/DDBJ databases">
        <authorList>
            <person name="Gilroy R."/>
        </authorList>
    </citation>
    <scope>NUCLEOTIDE SEQUENCE</scope>
    <source>
        <strain evidence="2">ChiGjej6B6-14162</strain>
    </source>
</reference>
<reference evidence="2" key="1">
    <citation type="journal article" date="2021" name="PeerJ">
        <title>Extensive microbial diversity within the chicken gut microbiome revealed by metagenomics and culture.</title>
        <authorList>
            <person name="Gilroy R."/>
            <person name="Ravi A."/>
            <person name="Getino M."/>
            <person name="Pursley I."/>
            <person name="Horton D.L."/>
            <person name="Alikhan N.F."/>
            <person name="Baker D."/>
            <person name="Gharbi K."/>
            <person name="Hall N."/>
            <person name="Watson M."/>
            <person name="Adriaenssens E.M."/>
            <person name="Foster-Nyarko E."/>
            <person name="Jarju S."/>
            <person name="Secka A."/>
            <person name="Antonio M."/>
            <person name="Oren A."/>
            <person name="Chaudhuri R.R."/>
            <person name="La Ragione R."/>
            <person name="Hildebrand F."/>
            <person name="Pallen M.J."/>
        </authorList>
    </citation>
    <scope>NUCLEOTIDE SEQUENCE</scope>
    <source>
        <strain evidence="2">ChiGjej6B6-14162</strain>
    </source>
</reference>
<dbReference type="Gene3D" id="3.90.550.10">
    <property type="entry name" value="Spore Coat Polysaccharide Biosynthesis Protein SpsA, Chain A"/>
    <property type="match status" value="2"/>
</dbReference>
<evidence type="ECO:0000313" key="2">
    <source>
        <dbReference type="EMBL" id="HIX75277.1"/>
    </source>
</evidence>
<dbReference type="InterPro" id="IPR001173">
    <property type="entry name" value="Glyco_trans_2-like"/>
</dbReference>
<comment type="caution">
    <text evidence="2">The sequence shown here is derived from an EMBL/GenBank/DDBJ whole genome shotgun (WGS) entry which is preliminary data.</text>
</comment>
<dbReference type="AlphaFoldDB" id="A0A9D1XA69"/>
<dbReference type="PANTHER" id="PTHR43685">
    <property type="entry name" value="GLYCOSYLTRANSFERASE"/>
    <property type="match status" value="1"/>
</dbReference>
<protein>
    <submittedName>
        <fullName evidence="2">Glycosyltransferase family 2 protein</fullName>
    </submittedName>
</protein>
<dbReference type="InterPro" id="IPR029044">
    <property type="entry name" value="Nucleotide-diphossugar_trans"/>
</dbReference>